<sequence>MTDETTWTDPREQLEAVVMMANGRLAPRSFADRAAAEAWAQPELGDQVLERNLVCSCDS</sequence>
<evidence type="ECO:0000313" key="2">
    <source>
        <dbReference type="Proteomes" id="UP001239626"/>
    </source>
</evidence>
<dbReference type="RefSeq" id="WP_307494285.1">
    <property type="nucleotide sequence ID" value="NZ_JAUSVB010000006.1"/>
</dbReference>
<name>A0ABU0EJL4_9CELL</name>
<gene>
    <name evidence="1" type="ORF">J2X26_003822</name>
</gene>
<comment type="caution">
    <text evidence="1">The sequence shown here is derived from an EMBL/GenBank/DDBJ whole genome shotgun (WGS) entry which is preliminary data.</text>
</comment>
<organism evidence="1 2">
    <name type="scientific">Cellulomonas humilata</name>
    <dbReference type="NCBI Taxonomy" id="144055"/>
    <lineage>
        <taxon>Bacteria</taxon>
        <taxon>Bacillati</taxon>
        <taxon>Actinomycetota</taxon>
        <taxon>Actinomycetes</taxon>
        <taxon>Micrococcales</taxon>
        <taxon>Cellulomonadaceae</taxon>
        <taxon>Cellulomonas</taxon>
    </lineage>
</organism>
<evidence type="ECO:0000313" key="1">
    <source>
        <dbReference type="EMBL" id="MDQ0375484.1"/>
    </source>
</evidence>
<proteinExistence type="predicted"/>
<dbReference type="Proteomes" id="UP001239626">
    <property type="component" value="Unassembled WGS sequence"/>
</dbReference>
<reference evidence="1 2" key="1">
    <citation type="submission" date="2023-07" db="EMBL/GenBank/DDBJ databases">
        <title>Sorghum-associated microbial communities from plants grown in Nebraska, USA.</title>
        <authorList>
            <person name="Schachtman D."/>
        </authorList>
    </citation>
    <scope>NUCLEOTIDE SEQUENCE [LARGE SCALE GENOMIC DNA]</scope>
    <source>
        <strain evidence="1 2">BE332</strain>
    </source>
</reference>
<keyword evidence="2" id="KW-1185">Reference proteome</keyword>
<accession>A0ABU0EJL4</accession>
<dbReference type="EMBL" id="JAUSVB010000006">
    <property type="protein sequence ID" value="MDQ0375484.1"/>
    <property type="molecule type" value="Genomic_DNA"/>
</dbReference>
<protein>
    <submittedName>
        <fullName evidence="1">Uncharacterized protein</fullName>
    </submittedName>
</protein>